<name>A0A5C3EZH1_9BASI</name>
<keyword evidence="6" id="KW-0653">Protein transport</keyword>
<dbReference type="GO" id="GO:0005737">
    <property type="term" value="C:cytoplasm"/>
    <property type="evidence" value="ECO:0007669"/>
    <property type="project" value="UniProtKB-SubCell"/>
</dbReference>
<reference evidence="10 11" key="1">
    <citation type="submission" date="2018-03" db="EMBL/GenBank/DDBJ databases">
        <authorList>
            <person name="Guldener U."/>
        </authorList>
    </citation>
    <scope>NUCLEOTIDE SEQUENCE [LARGE SCALE GENOMIC DNA]</scope>
    <source>
        <strain evidence="10 11">DAOM196992</strain>
    </source>
</reference>
<protein>
    <recommendedName>
        <fullName evidence="8">Exportin-4</fullName>
    </recommendedName>
</protein>
<dbReference type="GO" id="GO:0005049">
    <property type="term" value="F:nuclear export signal receptor activity"/>
    <property type="evidence" value="ECO:0007669"/>
    <property type="project" value="InterPro"/>
</dbReference>
<dbReference type="Gene3D" id="1.25.10.10">
    <property type="entry name" value="Leucine-rich Repeat Variant"/>
    <property type="match status" value="1"/>
</dbReference>
<organism evidence="10 11">
    <name type="scientific">Pseudozyma flocculosa</name>
    <dbReference type="NCBI Taxonomy" id="84751"/>
    <lineage>
        <taxon>Eukaryota</taxon>
        <taxon>Fungi</taxon>
        <taxon>Dikarya</taxon>
        <taxon>Basidiomycota</taxon>
        <taxon>Ustilaginomycotina</taxon>
        <taxon>Ustilaginomycetes</taxon>
        <taxon>Ustilaginales</taxon>
        <taxon>Ustilaginaceae</taxon>
        <taxon>Pseudozyma</taxon>
    </lineage>
</organism>
<evidence type="ECO:0000256" key="1">
    <source>
        <dbReference type="ARBA" id="ARBA00004123"/>
    </source>
</evidence>
<dbReference type="PANTHER" id="PTHR12596:SF1">
    <property type="entry name" value="EXPORTIN-4"/>
    <property type="match status" value="1"/>
</dbReference>
<evidence type="ECO:0000256" key="5">
    <source>
        <dbReference type="ARBA" id="ARBA00022490"/>
    </source>
</evidence>
<feature type="region of interest" description="Disordered" evidence="9">
    <location>
        <begin position="586"/>
        <end position="606"/>
    </location>
</feature>
<dbReference type="OrthoDB" id="5548448at2759"/>
<feature type="compositionally biased region" description="Low complexity" evidence="9">
    <location>
        <begin position="1239"/>
        <end position="1252"/>
    </location>
</feature>
<dbReference type="InterPro" id="IPR016024">
    <property type="entry name" value="ARM-type_fold"/>
</dbReference>
<evidence type="ECO:0000256" key="9">
    <source>
        <dbReference type="SAM" id="MobiDB-lite"/>
    </source>
</evidence>
<evidence type="ECO:0000256" key="2">
    <source>
        <dbReference type="ARBA" id="ARBA00004496"/>
    </source>
</evidence>
<dbReference type="SUPFAM" id="SSF48371">
    <property type="entry name" value="ARM repeat"/>
    <property type="match status" value="1"/>
</dbReference>
<keyword evidence="4" id="KW-0813">Transport</keyword>
<evidence type="ECO:0000256" key="6">
    <source>
        <dbReference type="ARBA" id="ARBA00022927"/>
    </source>
</evidence>
<evidence type="ECO:0000313" key="11">
    <source>
        <dbReference type="Proteomes" id="UP000323386"/>
    </source>
</evidence>
<comment type="similarity">
    <text evidence="3">Belongs to the exportin family.</text>
</comment>
<evidence type="ECO:0000256" key="4">
    <source>
        <dbReference type="ARBA" id="ARBA00022448"/>
    </source>
</evidence>
<dbReference type="EMBL" id="OOIP01000005">
    <property type="protein sequence ID" value="SPO37026.1"/>
    <property type="molecule type" value="Genomic_DNA"/>
</dbReference>
<evidence type="ECO:0000256" key="3">
    <source>
        <dbReference type="ARBA" id="ARBA00009466"/>
    </source>
</evidence>
<keyword evidence="5" id="KW-0963">Cytoplasm</keyword>
<keyword evidence="7" id="KW-0539">Nucleus</keyword>
<dbReference type="GO" id="GO:0006611">
    <property type="term" value="P:protein export from nucleus"/>
    <property type="evidence" value="ECO:0007669"/>
    <property type="project" value="TreeGrafter"/>
</dbReference>
<evidence type="ECO:0000256" key="7">
    <source>
        <dbReference type="ARBA" id="ARBA00023242"/>
    </source>
</evidence>
<accession>A0A5C3EZH1</accession>
<evidence type="ECO:0000256" key="8">
    <source>
        <dbReference type="ARBA" id="ARBA00040444"/>
    </source>
</evidence>
<dbReference type="Proteomes" id="UP000323386">
    <property type="component" value="Unassembled WGS sequence"/>
</dbReference>
<sequence length="1338" mass="141714">MSSSSSSAMLVPPSGHLDQALATIRQAALDFVTPDPQARARGEATFLALRHSDRALEYACYALQHVEAADPLVLFQSLNALLYVLPSLPLHSAADGRASLAQLRDFVLSFAVSRGPHAASSWPQYLRSRAHQTAMAVEKRLLGLELAHCASANDSNAAQNVVQAHVALLTSRLAELLTLPSPWPSDPSESAAASIRLAAGLGLIRALVDEFVLTPPSDAAAAAENKDRGKAKAVEPGTPVGLSVLEHRWCKAVIQNHVLPALMSATFQLLYGVISTDQDKAAAWRMDLFPQAVSAVEKLLDWSFLLSDPFANFGSPILPDQLDDADDQTAAANASGGDNGGRQYIQARKLPSHFVDVLMPTDVVSLLATAYGFGLAASASTPNRDLSFSVHRLRQCLLLAFSYVPAELGVAPATTDVVVQRVRHLSATLQSLVQEECGSPSSALLSARGNAMLFLAQAFQIVINANSVRLLAEALGPGGGADGDASGTVAFLAALSQLGRSIFGLAFHRPRDTDEEDDLAVLAEDTTDTLLSCWQVLLGALYREADDGAGGGKQPSAQLQILWQAVHGSIRDEVFHPYVTGRLQAAAMPSDGDGDDGDASEHGEAAAKDRDIYSDQLITIAGLGRLSAADNLRTLHQLAQPLCQMLSAVAQGQAAPGPQELEKVWEQAHWLLLIAAHLVADEAKGETAEVPSAIAGSQEPDDPAVGLIVELGLNLVQTLSSHGARSAQATSPQVTETLLWFVARWTSTYLLIDDHSGFPTNAAIQRTFSGDAGRKVLAFLLQRLRENLELWMSDSDVLVQLAAVVSSFTRSSGIMLHLLQLPEMESLVSAIVSGLDALPANTHGPLVSAVVSCIYSGASYVGQHSGRTAESYFAQITASIEARFGSLLQRADFAAVAQRSDVIAAVQTSLDMLDGLAASVQPNSADAVYGFLSKFFPAFSHLCRVYETRPEVSLSVVKVLHTLAVALELDFGAEPYMVTGLNAVTWQVLEALKGKTHHSLMVSDGGSPLEDEVPYEGLCLALELLNELTGSARAGNDESAQAAAGAGADDATLSPARTADVALFGFESLIVLLDAEPLGVPRVRRGLAKLVSNLLSLFSDRIVSLAVADAGAGGQGPLENVVTAITLILTQDEAHGVSSALEALTPFSRAVVKTMQLRPPPPSSPAVSTLLSALDHLTTTLLRLLLLDPLDSTLVDLVLTSLRSLVMARTHLPPSLLPAAQEGFSATLQNFIATTSLTSSASSRPSSTTVATGTPSFLSADEPTRRQALGGTVEKMVGDALASLRPVMEDGEVRAPWLYDVDLSVARTWQARERGQVGAFVERWRGDVARCRATVRVR</sequence>
<dbReference type="GO" id="GO:0005643">
    <property type="term" value="C:nuclear pore"/>
    <property type="evidence" value="ECO:0007669"/>
    <property type="project" value="TreeGrafter"/>
</dbReference>
<dbReference type="InterPro" id="IPR011989">
    <property type="entry name" value="ARM-like"/>
</dbReference>
<comment type="subcellular location">
    <subcellularLocation>
        <location evidence="2">Cytoplasm</location>
    </subcellularLocation>
    <subcellularLocation>
        <location evidence="1">Nucleus</location>
    </subcellularLocation>
</comment>
<dbReference type="InterPro" id="IPR044189">
    <property type="entry name" value="XPO4/7-like"/>
</dbReference>
<proteinExistence type="inferred from homology"/>
<keyword evidence="11" id="KW-1185">Reference proteome</keyword>
<feature type="region of interest" description="Disordered" evidence="9">
    <location>
        <begin position="1239"/>
        <end position="1261"/>
    </location>
</feature>
<dbReference type="PANTHER" id="PTHR12596">
    <property type="entry name" value="EXPORTIN 4,7-RELATED"/>
    <property type="match status" value="1"/>
</dbReference>
<gene>
    <name evidence="10" type="ORF">PSFLO_02498</name>
</gene>
<evidence type="ECO:0000313" key="10">
    <source>
        <dbReference type="EMBL" id="SPO37026.1"/>
    </source>
</evidence>